<dbReference type="AlphaFoldDB" id="A0A179GL11"/>
<feature type="region of interest" description="Disordered" evidence="1">
    <location>
        <begin position="55"/>
        <end position="90"/>
    </location>
</feature>
<sequence>MARRDKRQLLLSGRRSVVSKPVRVLRTLAPAGQYQAPRVRAQLGTAHRTFTAVINNNYNGRPSGRRCPILRPEPTGNGENSHGREDARRA</sequence>
<protein>
    <submittedName>
        <fullName evidence="2">Uncharacterized protein</fullName>
    </submittedName>
</protein>
<name>A0A179GL11_PURLI</name>
<reference evidence="2 3" key="1">
    <citation type="submission" date="2016-01" db="EMBL/GenBank/DDBJ databases">
        <title>Biosynthesis of antibiotic leucinostatins and their inhibition on Phytophthora in bio-control Purpureocillium lilacinum.</title>
        <authorList>
            <person name="Wang G."/>
            <person name="Liu Z."/>
            <person name="Lin R."/>
            <person name="Li E."/>
            <person name="Mao Z."/>
            <person name="Ling J."/>
            <person name="Yin W."/>
            <person name="Xie B."/>
        </authorList>
    </citation>
    <scope>NUCLEOTIDE SEQUENCE [LARGE SCALE GENOMIC DNA]</scope>
    <source>
        <strain evidence="2">PLBJ-1</strain>
    </source>
</reference>
<dbReference type="Proteomes" id="UP000078240">
    <property type="component" value="Unassembled WGS sequence"/>
</dbReference>
<evidence type="ECO:0000256" key="1">
    <source>
        <dbReference type="SAM" id="MobiDB-lite"/>
    </source>
</evidence>
<proteinExistence type="predicted"/>
<comment type="caution">
    <text evidence="2">The sequence shown here is derived from an EMBL/GenBank/DDBJ whole genome shotgun (WGS) entry which is preliminary data.</text>
</comment>
<evidence type="ECO:0000313" key="2">
    <source>
        <dbReference type="EMBL" id="OAQ78575.1"/>
    </source>
</evidence>
<gene>
    <name evidence="2" type="ORF">VFPBJ_06696</name>
</gene>
<evidence type="ECO:0000313" key="3">
    <source>
        <dbReference type="Proteomes" id="UP000078240"/>
    </source>
</evidence>
<feature type="compositionally biased region" description="Basic and acidic residues" evidence="1">
    <location>
        <begin position="81"/>
        <end position="90"/>
    </location>
</feature>
<organism evidence="2 3">
    <name type="scientific">Purpureocillium lilacinum</name>
    <name type="common">Paecilomyces lilacinus</name>
    <dbReference type="NCBI Taxonomy" id="33203"/>
    <lineage>
        <taxon>Eukaryota</taxon>
        <taxon>Fungi</taxon>
        <taxon>Dikarya</taxon>
        <taxon>Ascomycota</taxon>
        <taxon>Pezizomycotina</taxon>
        <taxon>Sordariomycetes</taxon>
        <taxon>Hypocreomycetidae</taxon>
        <taxon>Hypocreales</taxon>
        <taxon>Ophiocordycipitaceae</taxon>
        <taxon>Purpureocillium</taxon>
    </lineage>
</organism>
<accession>A0A179GL11</accession>
<dbReference type="EMBL" id="LSBH01000005">
    <property type="protein sequence ID" value="OAQ78575.1"/>
    <property type="molecule type" value="Genomic_DNA"/>
</dbReference>